<protein>
    <submittedName>
        <fullName evidence="2">Uncharacterized protein</fullName>
    </submittedName>
</protein>
<evidence type="ECO:0000313" key="2">
    <source>
        <dbReference type="EMBL" id="CZR53638.1"/>
    </source>
</evidence>
<evidence type="ECO:0000313" key="3">
    <source>
        <dbReference type="Proteomes" id="UP000184330"/>
    </source>
</evidence>
<dbReference type="AlphaFoldDB" id="A0A1L7WLJ4"/>
<name>A0A1L7WLJ4_9HELO</name>
<gene>
    <name evidence="2" type="ORF">PAC_03518</name>
</gene>
<proteinExistence type="predicted"/>
<dbReference type="OrthoDB" id="3564865at2759"/>
<feature type="compositionally biased region" description="Acidic residues" evidence="1">
    <location>
        <begin position="94"/>
        <end position="123"/>
    </location>
</feature>
<keyword evidence="3" id="KW-1185">Reference proteome</keyword>
<feature type="region of interest" description="Disordered" evidence="1">
    <location>
        <begin position="84"/>
        <end position="134"/>
    </location>
</feature>
<accession>A0A1L7WLJ4</accession>
<dbReference type="EMBL" id="FJOG01000004">
    <property type="protein sequence ID" value="CZR53638.1"/>
    <property type="molecule type" value="Genomic_DNA"/>
</dbReference>
<sequence length="636" mass="72400">MSPVIIEQDADIVSAPIYTLGEDSDVDEELLERVTTRLEEELAEEGDLDQINIEERIQEIIDEELGEEDEDEDADEIMSQIDFDEQIARALEADSAEEDEDEDEDEEDEEDEQDDDYEEGTDSDGERVVYIGAHSQARERTESIFVQDIIIESDSGSDAQEETAVVGEIGDDVEPQAQVAEMEEPVALEEIMNDVSSYVQSEKDEDVASEDSSEHEIVELGREQVTQVADTVATQEAPTVNESEAVEITGAVDEAVARSEVQGSGRRRKSSVMEELLMDVEDAIRYGEEHHPGHTQDDSGESHYVEQSLFDISYIEESTTLEAGGDGCALEERSDIEENIEKLGALTLAEELRDKEQFFDDGTPQEESSAVVEHDVDQDNFQDCDSDDNDPDMVAGNRQIWRELKREPWVSKDLSTILNATTDEQMPMPDGFYGRKKALMDLFLLLSRVVFFIDMGVRWERMFALIPEKFWLDHFSRTDTRQLLTARDKEVCINFMSRMTAVFEEWRLSHGFPKIPETQGEVQIAATKWAKLNRENVIEKLLETKSYKSDNWLKHIFADFTDVLPWADIIADGEVRRLTVQKVVLMSDLCFSQPVTVSEVIREIQRRRKELIRWVQGMLKDPEGMQGLRLDDESPS</sequence>
<organism evidence="2 3">
    <name type="scientific">Phialocephala subalpina</name>
    <dbReference type="NCBI Taxonomy" id="576137"/>
    <lineage>
        <taxon>Eukaryota</taxon>
        <taxon>Fungi</taxon>
        <taxon>Dikarya</taxon>
        <taxon>Ascomycota</taxon>
        <taxon>Pezizomycotina</taxon>
        <taxon>Leotiomycetes</taxon>
        <taxon>Helotiales</taxon>
        <taxon>Mollisiaceae</taxon>
        <taxon>Phialocephala</taxon>
        <taxon>Phialocephala fortinii species complex</taxon>
    </lineage>
</organism>
<dbReference type="Proteomes" id="UP000184330">
    <property type="component" value="Unassembled WGS sequence"/>
</dbReference>
<reference evidence="2 3" key="1">
    <citation type="submission" date="2016-03" db="EMBL/GenBank/DDBJ databases">
        <authorList>
            <person name="Ploux O."/>
        </authorList>
    </citation>
    <scope>NUCLEOTIDE SEQUENCE [LARGE SCALE GENOMIC DNA]</scope>
    <source>
        <strain evidence="2 3">UAMH 11012</strain>
    </source>
</reference>
<evidence type="ECO:0000256" key="1">
    <source>
        <dbReference type="SAM" id="MobiDB-lite"/>
    </source>
</evidence>